<name>A0A1I2JMA9_9GAMM</name>
<gene>
    <name evidence="2" type="ORF">SAMN02799615_04127</name>
</gene>
<evidence type="ECO:0000313" key="2">
    <source>
        <dbReference type="EMBL" id="SFF55714.1"/>
    </source>
</evidence>
<protein>
    <submittedName>
        <fullName evidence="2">UDP-glucose 4-epimerase</fullName>
    </submittedName>
</protein>
<dbReference type="InterPro" id="IPR050177">
    <property type="entry name" value="Lipid_A_modif_metabolic_enz"/>
</dbReference>
<sequence>MTILVTGSAGHLGEALMRSLRAASREAIGIDLKASPFTHRTGDIADRAFVRESMRGVHAVIHTATLHKPHVATHPAQHFVDTNISGTLALLEEAVAAGVRAFVFTSTTSVFGAALTPAADAPAAWITECVAPVPKNIYGTTKLAAEQLCELYHRRHGLPVLVLRTSRFFPEADDDAAKRAAYDLANAQANELLYRRADIEDVVNAHLLAIERAPALGFGRYIVSATTPFAPEDLALLHRDAPAVLRRLFPSFEALYGARGWRMFPRIDRVYVNASARHELGWQPRHHFAQVLGCLAAEREFRSPLALAVGAKGYHATTFGELPYPVD</sequence>
<dbReference type="Proteomes" id="UP000199477">
    <property type="component" value="Unassembled WGS sequence"/>
</dbReference>
<dbReference type="PANTHER" id="PTHR43245:SF54">
    <property type="entry name" value="BLL0593 PROTEIN"/>
    <property type="match status" value="1"/>
</dbReference>
<dbReference type="CDD" id="cd08946">
    <property type="entry name" value="SDR_e"/>
    <property type="match status" value="1"/>
</dbReference>
<dbReference type="EMBL" id="FONH01000028">
    <property type="protein sequence ID" value="SFF55714.1"/>
    <property type="molecule type" value="Genomic_DNA"/>
</dbReference>
<dbReference type="RefSeq" id="WP_026634793.1">
    <property type="nucleotide sequence ID" value="NZ_FONH01000028.1"/>
</dbReference>
<dbReference type="AlphaFoldDB" id="A0A1I2JMA9"/>
<dbReference type="STRING" id="500610.SAMN02799615_04127"/>
<feature type="domain" description="NAD-dependent epimerase/dehydratase" evidence="1">
    <location>
        <begin position="3"/>
        <end position="212"/>
    </location>
</feature>
<dbReference type="PANTHER" id="PTHR43245">
    <property type="entry name" value="BIFUNCTIONAL POLYMYXIN RESISTANCE PROTEIN ARNA"/>
    <property type="match status" value="1"/>
</dbReference>
<dbReference type="Gene3D" id="3.40.50.720">
    <property type="entry name" value="NAD(P)-binding Rossmann-like Domain"/>
    <property type="match status" value="1"/>
</dbReference>
<accession>A0A1I2JMA9</accession>
<proteinExistence type="predicted"/>
<dbReference type="InterPro" id="IPR001509">
    <property type="entry name" value="Epimerase_deHydtase"/>
</dbReference>
<dbReference type="SUPFAM" id="SSF51735">
    <property type="entry name" value="NAD(P)-binding Rossmann-fold domains"/>
    <property type="match status" value="1"/>
</dbReference>
<dbReference type="Pfam" id="PF01370">
    <property type="entry name" value="Epimerase"/>
    <property type="match status" value="1"/>
</dbReference>
<evidence type="ECO:0000313" key="3">
    <source>
        <dbReference type="Proteomes" id="UP000199477"/>
    </source>
</evidence>
<organism evidence="2 3">
    <name type="scientific">Dyella marensis</name>
    <dbReference type="NCBI Taxonomy" id="500610"/>
    <lineage>
        <taxon>Bacteria</taxon>
        <taxon>Pseudomonadati</taxon>
        <taxon>Pseudomonadota</taxon>
        <taxon>Gammaproteobacteria</taxon>
        <taxon>Lysobacterales</taxon>
        <taxon>Rhodanobacteraceae</taxon>
        <taxon>Dyella</taxon>
    </lineage>
</organism>
<dbReference type="InterPro" id="IPR036291">
    <property type="entry name" value="NAD(P)-bd_dom_sf"/>
</dbReference>
<keyword evidence="3" id="KW-1185">Reference proteome</keyword>
<evidence type="ECO:0000259" key="1">
    <source>
        <dbReference type="Pfam" id="PF01370"/>
    </source>
</evidence>
<reference evidence="3" key="1">
    <citation type="submission" date="2016-10" db="EMBL/GenBank/DDBJ databases">
        <authorList>
            <person name="Varghese N."/>
            <person name="Submissions S."/>
        </authorList>
    </citation>
    <scope>NUCLEOTIDE SEQUENCE [LARGE SCALE GENOMIC DNA]</scope>
    <source>
        <strain evidence="3">UNC178MFTsu3.1</strain>
    </source>
</reference>